<dbReference type="Pfam" id="PF02652">
    <property type="entry name" value="Lactate_perm"/>
    <property type="match status" value="1"/>
</dbReference>
<dbReference type="GO" id="GO:0015295">
    <property type="term" value="F:solute:proton symporter activity"/>
    <property type="evidence" value="ECO:0007669"/>
    <property type="project" value="TreeGrafter"/>
</dbReference>
<accession>A0A839RYN4</accession>
<evidence type="ECO:0000256" key="8">
    <source>
        <dbReference type="RuleBase" id="RU365092"/>
    </source>
</evidence>
<evidence type="ECO:0000256" key="6">
    <source>
        <dbReference type="ARBA" id="ARBA00022989"/>
    </source>
</evidence>
<dbReference type="PANTHER" id="PTHR30003">
    <property type="entry name" value="L-LACTATE PERMEASE"/>
    <property type="match status" value="1"/>
</dbReference>
<evidence type="ECO:0000256" key="3">
    <source>
        <dbReference type="ARBA" id="ARBA00022448"/>
    </source>
</evidence>
<dbReference type="GO" id="GO:0015129">
    <property type="term" value="F:lactate transmembrane transporter activity"/>
    <property type="evidence" value="ECO:0007669"/>
    <property type="project" value="UniProtKB-UniRule"/>
</dbReference>
<protein>
    <recommendedName>
        <fullName evidence="8">L-lactate permease</fullName>
    </recommendedName>
</protein>
<name>A0A839RYN4_9PSEU</name>
<evidence type="ECO:0000256" key="7">
    <source>
        <dbReference type="ARBA" id="ARBA00023136"/>
    </source>
</evidence>
<evidence type="ECO:0000256" key="1">
    <source>
        <dbReference type="ARBA" id="ARBA00004651"/>
    </source>
</evidence>
<feature type="transmembrane region" description="Helical" evidence="8">
    <location>
        <begin position="408"/>
        <end position="427"/>
    </location>
</feature>
<feature type="transmembrane region" description="Helical" evidence="8">
    <location>
        <begin position="198"/>
        <end position="225"/>
    </location>
</feature>
<keyword evidence="6 8" id="KW-1133">Transmembrane helix</keyword>
<proteinExistence type="inferred from homology"/>
<dbReference type="RefSeq" id="WP_183651782.1">
    <property type="nucleotide sequence ID" value="NZ_JACHWU010000002.1"/>
</dbReference>
<keyword evidence="3 8" id="KW-0813">Transport</keyword>
<dbReference type="InterPro" id="IPR003804">
    <property type="entry name" value="Lactate_perm"/>
</dbReference>
<keyword evidence="4 8" id="KW-1003">Cell membrane</keyword>
<feature type="transmembrane region" description="Helical" evidence="8">
    <location>
        <begin position="37"/>
        <end position="57"/>
    </location>
</feature>
<feature type="transmembrane region" description="Helical" evidence="8">
    <location>
        <begin position="69"/>
        <end position="92"/>
    </location>
</feature>
<dbReference type="NCBIfam" id="TIGR00795">
    <property type="entry name" value="lctP"/>
    <property type="match status" value="1"/>
</dbReference>
<dbReference type="GO" id="GO:0005886">
    <property type="term" value="C:plasma membrane"/>
    <property type="evidence" value="ECO:0007669"/>
    <property type="project" value="UniProtKB-SubCell"/>
</dbReference>
<feature type="transmembrane region" description="Helical" evidence="8">
    <location>
        <begin position="371"/>
        <end position="388"/>
    </location>
</feature>
<feature type="transmembrane region" description="Helical" evidence="8">
    <location>
        <begin position="104"/>
        <end position="124"/>
    </location>
</feature>
<feature type="transmembrane region" description="Helical" evidence="8">
    <location>
        <begin position="237"/>
        <end position="259"/>
    </location>
</feature>
<comment type="similarity">
    <text evidence="2 8">Belongs to the lactate permease family.</text>
</comment>
<evidence type="ECO:0000256" key="5">
    <source>
        <dbReference type="ARBA" id="ARBA00022692"/>
    </source>
</evidence>
<sequence length="598" mass="62189">MDNLVVLSLLALAPILVIGVLLVGFRWPAKYAMPCGYVVVVLVALLVWDMDIAGVAAASLEGLITAATLLYIVFGALLLLSTLTVGGAMATIRAGFMKISPDRRVQAVIIGWLFGSFIEGASGFGTPAAVVAPLLLALGFPAMAAVMVGLIIQSTPVTFGAVGTPILVGVNDGLRGGSGVAERSTEMGLTHSEYVAEIGFQTAAIHGVVGLLIPLILAVMLTGFFGPERRFGDGLAIWPFALYASLAMTVPSVLVARFLGPEFPSLLGGMIGLALVMFTSSRGFLMPKDTFDFGARSSWSERWMGNIEPGALSEPAARMSLVRAWTPYVVLVGLLVLTRIVDPLNEFLTEALSIPFDELLGTEISTSVEPFYSPAFMLILACVVAYGLQRMNGRQIGQTWKIAGRQLAGTAVALLFAVPLVRVLIQSGPELNDSGLASMPVTMAEGAAAISGGAWPAVAPWIGALGAFVAGSNTVSNLTFSQFQFSTGEQIGVPPENVVAAQAAGGAGGNPIAVHNIVAASATVGLLGREGDLIRKTILVTIYYCVTAGSLVYMAIYGIGFNLGTLMMVVLVAALVGLVVWMRRQAPGPSGAGRGSRG</sequence>
<dbReference type="Proteomes" id="UP000550714">
    <property type="component" value="Unassembled WGS sequence"/>
</dbReference>
<dbReference type="EMBL" id="JACHWU010000002">
    <property type="protein sequence ID" value="MBB3050881.1"/>
    <property type="molecule type" value="Genomic_DNA"/>
</dbReference>
<feature type="transmembrane region" description="Helical" evidence="8">
    <location>
        <begin position="538"/>
        <end position="557"/>
    </location>
</feature>
<keyword evidence="10" id="KW-1185">Reference proteome</keyword>
<feature type="transmembrane region" description="Helical" evidence="8">
    <location>
        <begin position="447"/>
        <end position="470"/>
    </location>
</feature>
<keyword evidence="5 8" id="KW-0812">Transmembrane</keyword>
<dbReference type="PANTHER" id="PTHR30003:SF0">
    <property type="entry name" value="GLYCOLATE PERMEASE GLCA-RELATED"/>
    <property type="match status" value="1"/>
</dbReference>
<evidence type="ECO:0000256" key="4">
    <source>
        <dbReference type="ARBA" id="ARBA00022475"/>
    </source>
</evidence>
<reference evidence="9 10" key="1">
    <citation type="submission" date="2020-08" db="EMBL/GenBank/DDBJ databases">
        <title>Genomic Encyclopedia of Type Strains, Phase III (KMG-III): the genomes of soil and plant-associated and newly described type strains.</title>
        <authorList>
            <person name="Whitman W."/>
        </authorList>
    </citation>
    <scope>NUCLEOTIDE SEQUENCE [LARGE SCALE GENOMIC DNA]</scope>
    <source>
        <strain evidence="9 10">CECT 8577</strain>
    </source>
</reference>
<feature type="transmembrane region" description="Helical" evidence="8">
    <location>
        <begin position="265"/>
        <end position="285"/>
    </location>
</feature>
<dbReference type="AlphaFoldDB" id="A0A839RYN4"/>
<comment type="subcellular location">
    <subcellularLocation>
        <location evidence="1 8">Cell membrane</location>
        <topology evidence="1 8">Multi-pass membrane protein</topology>
    </subcellularLocation>
</comment>
<organism evidence="9 10">
    <name type="scientific">Prauserella isguenensis</name>
    <dbReference type="NCBI Taxonomy" id="1470180"/>
    <lineage>
        <taxon>Bacteria</taxon>
        <taxon>Bacillati</taxon>
        <taxon>Actinomycetota</taxon>
        <taxon>Actinomycetes</taxon>
        <taxon>Pseudonocardiales</taxon>
        <taxon>Pseudonocardiaceae</taxon>
        <taxon>Prauserella</taxon>
    </lineage>
</organism>
<keyword evidence="7 8" id="KW-0472">Membrane</keyword>
<comment type="caution">
    <text evidence="9">The sequence shown here is derived from an EMBL/GenBank/DDBJ whole genome shotgun (WGS) entry which is preliminary data.</text>
</comment>
<feature type="transmembrane region" description="Helical" evidence="8">
    <location>
        <begin position="130"/>
        <end position="152"/>
    </location>
</feature>
<evidence type="ECO:0000256" key="2">
    <source>
        <dbReference type="ARBA" id="ARBA00010100"/>
    </source>
</evidence>
<feature type="transmembrane region" description="Helical" evidence="8">
    <location>
        <begin position="6"/>
        <end position="25"/>
    </location>
</feature>
<evidence type="ECO:0000313" key="10">
    <source>
        <dbReference type="Proteomes" id="UP000550714"/>
    </source>
</evidence>
<gene>
    <name evidence="9" type="ORF">FHS23_001904</name>
</gene>
<comment type="function">
    <text evidence="8">Uptake of L-lactate across the membrane. Can also transport D-lactate and glycolate.</text>
</comment>
<feature type="transmembrane region" description="Helical" evidence="8">
    <location>
        <begin position="563"/>
        <end position="581"/>
    </location>
</feature>
<evidence type="ECO:0000313" key="9">
    <source>
        <dbReference type="EMBL" id="MBB3050881.1"/>
    </source>
</evidence>